<name>A0A6H1TT37_9CYAN</name>
<dbReference type="InterPro" id="IPR000462">
    <property type="entry name" value="CDP-OH_P_trans"/>
</dbReference>
<dbReference type="InterPro" id="IPR014472">
    <property type="entry name" value="CHOPT"/>
</dbReference>
<feature type="transmembrane region" description="Helical" evidence="3">
    <location>
        <begin position="161"/>
        <end position="186"/>
    </location>
</feature>
<organism evidence="4 5">
    <name type="scientific">Oxynema aestuarii AP17</name>
    <dbReference type="NCBI Taxonomy" id="2064643"/>
    <lineage>
        <taxon>Bacteria</taxon>
        <taxon>Bacillati</taxon>
        <taxon>Cyanobacteriota</taxon>
        <taxon>Cyanophyceae</taxon>
        <taxon>Oscillatoriophycideae</taxon>
        <taxon>Oscillatoriales</taxon>
        <taxon>Oscillatoriaceae</taxon>
        <taxon>Oxynema</taxon>
        <taxon>Oxynema aestuarii</taxon>
    </lineage>
</organism>
<evidence type="ECO:0000313" key="4">
    <source>
        <dbReference type="EMBL" id="QIZ69752.1"/>
    </source>
</evidence>
<dbReference type="GO" id="GO:0016780">
    <property type="term" value="F:phosphotransferase activity, for other substituted phosphate groups"/>
    <property type="evidence" value="ECO:0007669"/>
    <property type="project" value="InterPro"/>
</dbReference>
<dbReference type="InterPro" id="IPR043130">
    <property type="entry name" value="CDP-OH_PTrfase_TM_dom"/>
</dbReference>
<evidence type="ECO:0000256" key="1">
    <source>
        <dbReference type="ARBA" id="ARBA00004370"/>
    </source>
</evidence>
<evidence type="ECO:0000256" key="3">
    <source>
        <dbReference type="SAM" id="Phobius"/>
    </source>
</evidence>
<gene>
    <name evidence="4" type="ORF">HCG48_03465</name>
</gene>
<keyword evidence="2 3" id="KW-0472">Membrane</keyword>
<dbReference type="Proteomes" id="UP000500857">
    <property type="component" value="Chromosome"/>
</dbReference>
<dbReference type="KEGG" id="oxy:HCG48_03465"/>
<feature type="transmembrane region" description="Helical" evidence="3">
    <location>
        <begin position="192"/>
        <end position="213"/>
    </location>
</feature>
<dbReference type="PANTHER" id="PTHR10414">
    <property type="entry name" value="ETHANOLAMINEPHOSPHOTRANSFERASE"/>
    <property type="match status" value="1"/>
</dbReference>
<proteinExistence type="predicted"/>
<dbReference type="PANTHER" id="PTHR10414:SF37">
    <property type="entry name" value="BB IN A BOXCAR, ISOFORM C"/>
    <property type="match status" value="1"/>
</dbReference>
<evidence type="ECO:0000256" key="2">
    <source>
        <dbReference type="ARBA" id="ARBA00023136"/>
    </source>
</evidence>
<protein>
    <submittedName>
        <fullName evidence="4">CDP-alcohol phosphatidyltransferase</fullName>
    </submittedName>
</protein>
<keyword evidence="3" id="KW-1133">Transmembrane helix</keyword>
<keyword evidence="3" id="KW-0812">Transmembrane</keyword>
<feature type="transmembrane region" description="Helical" evidence="3">
    <location>
        <begin position="96"/>
        <end position="114"/>
    </location>
</feature>
<evidence type="ECO:0000313" key="5">
    <source>
        <dbReference type="Proteomes" id="UP000500857"/>
    </source>
</evidence>
<keyword evidence="5" id="KW-1185">Reference proteome</keyword>
<dbReference type="GO" id="GO:0008654">
    <property type="term" value="P:phospholipid biosynthetic process"/>
    <property type="evidence" value="ECO:0007669"/>
    <property type="project" value="InterPro"/>
</dbReference>
<dbReference type="Gene3D" id="1.20.120.1760">
    <property type="match status" value="1"/>
</dbReference>
<sequence>MDIQSHQRVNDILLAPLERPLLQWFAARMPLWVTPDRLTGIGLLGALSIGASYGATQWNSNFLWLANVGFFLNWFGDGLDGTLARYRRIERPKYGFFVDHTVDAIAQLAIVLGLGCSPYFTFSIACLGLIGYLLMSILVYVRTCVDGVFQISYGKIGPTEVRLLLVILNVIIYFVGSVTIALPFATISVYDFLALTVAIALILTFIISSFRYARILAKIDP</sequence>
<keyword evidence="4" id="KW-0808">Transferase</keyword>
<dbReference type="RefSeq" id="WP_168567909.1">
    <property type="nucleotide sequence ID" value="NZ_CP051167.1"/>
</dbReference>
<feature type="transmembrane region" description="Helical" evidence="3">
    <location>
        <begin position="120"/>
        <end position="141"/>
    </location>
</feature>
<accession>A0A6H1TT37</accession>
<reference evidence="4 5" key="1">
    <citation type="submission" date="2020-04" db="EMBL/GenBank/DDBJ databases">
        <authorList>
            <person name="Basu S."/>
            <person name="Maruthanayagam V."/>
            <person name="Chakraborty S."/>
            <person name="Pramanik A."/>
            <person name="Mukherjee J."/>
            <person name="Brink B."/>
        </authorList>
    </citation>
    <scope>NUCLEOTIDE SEQUENCE [LARGE SCALE GENOMIC DNA]</scope>
    <source>
        <strain evidence="4 5">AP17</strain>
    </source>
</reference>
<dbReference type="GO" id="GO:0016020">
    <property type="term" value="C:membrane"/>
    <property type="evidence" value="ECO:0007669"/>
    <property type="project" value="UniProtKB-SubCell"/>
</dbReference>
<comment type="subcellular location">
    <subcellularLocation>
        <location evidence="1">Membrane</location>
    </subcellularLocation>
</comment>
<dbReference type="AlphaFoldDB" id="A0A6H1TT37"/>
<dbReference type="EMBL" id="CP051167">
    <property type="protein sequence ID" value="QIZ69752.1"/>
    <property type="molecule type" value="Genomic_DNA"/>
</dbReference>
<dbReference type="Pfam" id="PF01066">
    <property type="entry name" value="CDP-OH_P_transf"/>
    <property type="match status" value="1"/>
</dbReference>